<keyword evidence="3" id="KW-1185">Reference proteome</keyword>
<name>A0A261VRR3_9BORD</name>
<dbReference type="PANTHER" id="PTHR32309">
    <property type="entry name" value="TYROSINE-PROTEIN KINASE"/>
    <property type="match status" value="1"/>
</dbReference>
<dbReference type="GO" id="GO:0005886">
    <property type="term" value="C:plasma membrane"/>
    <property type="evidence" value="ECO:0007669"/>
    <property type="project" value="TreeGrafter"/>
</dbReference>
<accession>A0A261VRR3</accession>
<comment type="caution">
    <text evidence="2">The sequence shown here is derived from an EMBL/GenBank/DDBJ whole genome shotgun (WGS) entry which is preliminary data.</text>
</comment>
<keyword evidence="1" id="KW-0812">Transmembrane</keyword>
<protein>
    <submittedName>
        <fullName evidence="2">ABC transporter permease</fullName>
    </submittedName>
</protein>
<organism evidence="2 3">
    <name type="scientific">Bordetella genomosp. 2</name>
    <dbReference type="NCBI Taxonomy" id="1983456"/>
    <lineage>
        <taxon>Bacteria</taxon>
        <taxon>Pseudomonadati</taxon>
        <taxon>Pseudomonadota</taxon>
        <taxon>Betaproteobacteria</taxon>
        <taxon>Burkholderiales</taxon>
        <taxon>Alcaligenaceae</taxon>
        <taxon>Bordetella</taxon>
    </lineage>
</organism>
<evidence type="ECO:0000313" key="2">
    <source>
        <dbReference type="EMBL" id="OZI76739.1"/>
    </source>
</evidence>
<dbReference type="GO" id="GO:0004713">
    <property type="term" value="F:protein tyrosine kinase activity"/>
    <property type="evidence" value="ECO:0007669"/>
    <property type="project" value="TreeGrafter"/>
</dbReference>
<dbReference type="Proteomes" id="UP000215633">
    <property type="component" value="Unassembled WGS sequence"/>
</dbReference>
<gene>
    <name evidence="2" type="ORF">CAL24_10795</name>
</gene>
<keyword evidence="1" id="KW-1133">Transmembrane helix</keyword>
<evidence type="ECO:0000256" key="1">
    <source>
        <dbReference type="SAM" id="Phobius"/>
    </source>
</evidence>
<dbReference type="AlphaFoldDB" id="A0A261VRR3"/>
<proteinExistence type="predicted"/>
<dbReference type="EMBL" id="NEVT01000006">
    <property type="protein sequence ID" value="OZI76739.1"/>
    <property type="molecule type" value="Genomic_DNA"/>
</dbReference>
<feature type="transmembrane region" description="Helical" evidence="1">
    <location>
        <begin position="12"/>
        <end position="31"/>
    </location>
</feature>
<sequence length="368" mass="41644">MINLDKLKKVPLFIYIVIIPMIVVALYYAFFAVDRYVSISKVVVRQPQDGQAANIPSLALLMGGTNPTSREETLFLQEFVQSKDMMDYLQREFNWIQAYSTQNTDPLYFISEDEPAEDLLKFYNRIVTVHFDVQTGLLEIEVQAPTAQLAENMIGGILKESERFVNEISHKIARDQMKFFEVELGNAKRNYEEKKKDLIAFQSVNNLLDANAVAQSRSEIIAGLETLLTTERAHLKALLSALNSSSPQVQQQRTKIRAIEQQLDSEKKHLVSAADGDRLNVIASRFQNLTIDAGIAEESYKLAVTALENARIEASKKIRSLVTVVSPNLAQRAIYPDRLYNLATLFVLLLLLYGVARFVIATIEDHRD</sequence>
<feature type="transmembrane region" description="Helical" evidence="1">
    <location>
        <begin position="339"/>
        <end position="360"/>
    </location>
</feature>
<keyword evidence="1" id="KW-0472">Membrane</keyword>
<dbReference type="RefSeq" id="WP_094807244.1">
    <property type="nucleotide sequence ID" value="NZ_NEVT01000006.1"/>
</dbReference>
<reference evidence="3" key="1">
    <citation type="submission" date="2017-05" db="EMBL/GenBank/DDBJ databases">
        <title>Complete and WGS of Bordetella genogroups.</title>
        <authorList>
            <person name="Spilker T."/>
            <person name="Lipuma J."/>
        </authorList>
    </citation>
    <scope>NUCLEOTIDE SEQUENCE [LARGE SCALE GENOMIC DNA]</scope>
    <source>
        <strain evidence="3">AU8256</strain>
    </source>
</reference>
<evidence type="ECO:0000313" key="3">
    <source>
        <dbReference type="Proteomes" id="UP000215633"/>
    </source>
</evidence>
<dbReference type="InterPro" id="IPR050445">
    <property type="entry name" value="Bact_polysacc_biosynth/exp"/>
</dbReference>
<dbReference type="PANTHER" id="PTHR32309:SF13">
    <property type="entry name" value="FERRIC ENTEROBACTIN TRANSPORT PROTEIN FEPE"/>
    <property type="match status" value="1"/>
</dbReference>